<sequence length="368" mass="41236">MPPKEAILHRPITRKSKSTNQEASHADLFSSLVDIRSNIPSLPVSPPSPRPSSSESSDLGDDYIGTGNESSHMLPSDNSTGNISFKKKNGRGASTEKSIEKAIADNDGKLVEIEFPQGFKKPRRFAKDLANGIGIGIGIVVRHSPELDFVSQWGAIPEYQKLPVYARLDGWTSDRLVQAYIEEMFQSSYTQWKGRLSTCYKEVVAVGANPWASSPFDWIPLEKWHALCDHFESEKFKAEMQRLRNQAKESGASSISEREIVKQTLGKRSGYESGLGYDVVVENSSKRSAYETSQLKSFKEKLSSTKEELRDAASRIKSQEEMIESQQAIIQGYDERCQKQDQEIAGLKESQNELKEMMLTLLQKQCNS</sequence>
<evidence type="ECO:0000256" key="1">
    <source>
        <dbReference type="SAM" id="Coils"/>
    </source>
</evidence>
<comment type="caution">
    <text evidence="3">The sequence shown here is derived from an EMBL/GenBank/DDBJ whole genome shotgun (WGS) entry which is preliminary data.</text>
</comment>
<dbReference type="Proteomes" id="UP000826271">
    <property type="component" value="Unassembled WGS sequence"/>
</dbReference>
<name>A0AAV6XIF2_9LAMI</name>
<evidence type="ECO:0000256" key="2">
    <source>
        <dbReference type="SAM" id="MobiDB-lite"/>
    </source>
</evidence>
<dbReference type="PANTHER" id="PTHR33499:SF11">
    <property type="entry name" value="NO APICAL MERISTEM-ASSOCIATED C-TERMINAL DOMAIN-CONTAINING PROTEIN"/>
    <property type="match status" value="1"/>
</dbReference>
<evidence type="ECO:0008006" key="5">
    <source>
        <dbReference type="Google" id="ProtNLM"/>
    </source>
</evidence>
<dbReference type="AlphaFoldDB" id="A0AAV6XIF2"/>
<feature type="coiled-coil region" evidence="1">
    <location>
        <begin position="295"/>
        <end position="367"/>
    </location>
</feature>
<organism evidence="3 4">
    <name type="scientific">Buddleja alternifolia</name>
    <dbReference type="NCBI Taxonomy" id="168488"/>
    <lineage>
        <taxon>Eukaryota</taxon>
        <taxon>Viridiplantae</taxon>
        <taxon>Streptophyta</taxon>
        <taxon>Embryophyta</taxon>
        <taxon>Tracheophyta</taxon>
        <taxon>Spermatophyta</taxon>
        <taxon>Magnoliopsida</taxon>
        <taxon>eudicotyledons</taxon>
        <taxon>Gunneridae</taxon>
        <taxon>Pentapetalae</taxon>
        <taxon>asterids</taxon>
        <taxon>lamiids</taxon>
        <taxon>Lamiales</taxon>
        <taxon>Scrophulariaceae</taxon>
        <taxon>Buddlejeae</taxon>
        <taxon>Buddleja</taxon>
    </lineage>
</organism>
<dbReference type="PANTHER" id="PTHR33499">
    <property type="entry name" value="OS12G0282400 PROTEIN-RELATED"/>
    <property type="match status" value="1"/>
</dbReference>
<dbReference type="EMBL" id="WHWC01000005">
    <property type="protein sequence ID" value="KAG8382776.1"/>
    <property type="molecule type" value="Genomic_DNA"/>
</dbReference>
<feature type="region of interest" description="Disordered" evidence="2">
    <location>
        <begin position="1"/>
        <end position="97"/>
    </location>
</feature>
<reference evidence="3" key="1">
    <citation type="submission" date="2019-10" db="EMBL/GenBank/DDBJ databases">
        <authorList>
            <person name="Zhang R."/>
            <person name="Pan Y."/>
            <person name="Wang J."/>
            <person name="Ma R."/>
            <person name="Yu S."/>
        </authorList>
    </citation>
    <scope>NUCLEOTIDE SEQUENCE</scope>
    <source>
        <strain evidence="3">LA-IB0</strain>
        <tissue evidence="3">Leaf</tissue>
    </source>
</reference>
<accession>A0AAV6XIF2</accession>
<evidence type="ECO:0000313" key="3">
    <source>
        <dbReference type="EMBL" id="KAG8382776.1"/>
    </source>
</evidence>
<protein>
    <recommendedName>
        <fullName evidence="5">Transposase</fullName>
    </recommendedName>
</protein>
<evidence type="ECO:0000313" key="4">
    <source>
        <dbReference type="Proteomes" id="UP000826271"/>
    </source>
</evidence>
<keyword evidence="1" id="KW-0175">Coiled coil</keyword>
<gene>
    <name evidence="3" type="ORF">BUALT_Bualt05G0112500</name>
</gene>
<keyword evidence="4" id="KW-1185">Reference proteome</keyword>
<proteinExistence type="predicted"/>
<feature type="compositionally biased region" description="Polar residues" evidence="2">
    <location>
        <begin position="67"/>
        <end position="83"/>
    </location>
</feature>